<name>A0A0R3M0Y4_9BRAD</name>
<protein>
    <recommendedName>
        <fullName evidence="3">Transglutaminase</fullName>
    </recommendedName>
</protein>
<dbReference type="InterPro" id="IPR038765">
    <property type="entry name" value="Papain-like_cys_pep_sf"/>
</dbReference>
<dbReference type="PANTHER" id="PTHR39327:SF1">
    <property type="entry name" value="BLR5470 PROTEIN"/>
    <property type="match status" value="1"/>
</dbReference>
<evidence type="ECO:0000313" key="2">
    <source>
        <dbReference type="Proteomes" id="UP000050863"/>
    </source>
</evidence>
<dbReference type="STRING" id="280332.CQ12_17615"/>
<dbReference type="EMBL" id="LLXZ01000022">
    <property type="protein sequence ID" value="KRR13708.1"/>
    <property type="molecule type" value="Genomic_DNA"/>
</dbReference>
<proteinExistence type="predicted"/>
<comment type="caution">
    <text evidence="1">The sequence shown here is derived from an EMBL/GenBank/DDBJ whole genome shotgun (WGS) entry which is preliminary data.</text>
</comment>
<dbReference type="AlphaFoldDB" id="A0A0R3M0Y4"/>
<dbReference type="PANTHER" id="PTHR39327">
    <property type="match status" value="1"/>
</dbReference>
<accession>A0A0R3M0Y4</accession>
<evidence type="ECO:0008006" key="3">
    <source>
        <dbReference type="Google" id="ProtNLM"/>
    </source>
</evidence>
<evidence type="ECO:0000313" key="1">
    <source>
        <dbReference type="EMBL" id="KRR13708.1"/>
    </source>
</evidence>
<dbReference type="InterPro" id="IPR010319">
    <property type="entry name" value="Transglutaminase-like_Cys_pept"/>
</dbReference>
<dbReference type="Proteomes" id="UP000050863">
    <property type="component" value="Unassembled WGS sequence"/>
</dbReference>
<gene>
    <name evidence="1" type="ORF">CQ12_17615</name>
</gene>
<dbReference type="Gene3D" id="3.10.620.30">
    <property type="match status" value="1"/>
</dbReference>
<sequence length="266" mass="28566">MGLSVFSRAWRAGIIACGMACFGPGDLRAEMQPLPNSAESMTRSTEPFGLPVSALTSGGLRDKWLGVQHRLDDEMVQLALCEGDRDGCASPAALTFLDIVDAARLREGRARLGEINRAINLAIRPAGDLAQHGQIDVWMPPLATLARGGGDCEDYAIAKFVALRRAGLAPDDLRIVVLRDTIRGEDHAVAAARLDGRWLMLDNRRMAMVADADVRNFRPTFVIGQHGVMRYADAPALADASGNNSVASLVVTSLADSASRPFERAD</sequence>
<reference evidence="1 2" key="1">
    <citation type="submission" date="2014-03" db="EMBL/GenBank/DDBJ databases">
        <title>Bradyrhizobium valentinum sp. nov., isolated from effective nodules of Lupinus mariae-josephae, a lupine endemic of basic-lime soils in Eastern Spain.</title>
        <authorList>
            <person name="Duran D."/>
            <person name="Rey L."/>
            <person name="Navarro A."/>
            <person name="Busquets A."/>
            <person name="Imperial J."/>
            <person name="Ruiz-Argueso T."/>
        </authorList>
    </citation>
    <scope>NUCLEOTIDE SEQUENCE [LARGE SCALE GENOMIC DNA]</scope>
    <source>
        <strain evidence="1 2">PAC68</strain>
    </source>
</reference>
<keyword evidence="2" id="KW-1185">Reference proteome</keyword>
<dbReference type="OrthoDB" id="5401788at2"/>
<dbReference type="SUPFAM" id="SSF54001">
    <property type="entry name" value="Cysteine proteinases"/>
    <property type="match status" value="1"/>
</dbReference>
<organism evidence="1 2">
    <name type="scientific">Bradyrhizobium jicamae</name>
    <dbReference type="NCBI Taxonomy" id="280332"/>
    <lineage>
        <taxon>Bacteria</taxon>
        <taxon>Pseudomonadati</taxon>
        <taxon>Pseudomonadota</taxon>
        <taxon>Alphaproteobacteria</taxon>
        <taxon>Hyphomicrobiales</taxon>
        <taxon>Nitrobacteraceae</taxon>
        <taxon>Bradyrhizobium</taxon>
    </lineage>
</organism>
<dbReference type="RefSeq" id="WP_057834078.1">
    <property type="nucleotide sequence ID" value="NZ_LLXZ01000022.1"/>
</dbReference>
<dbReference type="Pfam" id="PF06035">
    <property type="entry name" value="Peptidase_C93"/>
    <property type="match status" value="1"/>
</dbReference>